<dbReference type="SUPFAM" id="SSF90209">
    <property type="entry name" value="Ran binding protein zinc finger-like"/>
    <property type="match status" value="1"/>
</dbReference>
<dbReference type="InterPro" id="IPR050164">
    <property type="entry name" value="Peptidase_C19"/>
</dbReference>
<dbReference type="InterPro" id="IPR038765">
    <property type="entry name" value="Papain-like_cys_pep_sf"/>
</dbReference>
<keyword evidence="7 13" id="KW-0863">Zinc-finger</keyword>
<dbReference type="PROSITE" id="PS51283">
    <property type="entry name" value="DUSP"/>
    <property type="match status" value="1"/>
</dbReference>
<keyword evidence="9 18" id="KW-0378">Hydrolase</keyword>
<feature type="region of interest" description="Disordered" evidence="14">
    <location>
        <begin position="976"/>
        <end position="1027"/>
    </location>
</feature>
<evidence type="ECO:0000256" key="10">
    <source>
        <dbReference type="ARBA" id="ARBA00022807"/>
    </source>
</evidence>
<feature type="compositionally biased region" description="Basic and acidic residues" evidence="14">
    <location>
        <begin position="1099"/>
        <end position="1108"/>
    </location>
</feature>
<feature type="domain" description="USP" evidence="16">
    <location>
        <begin position="204"/>
        <end position="545"/>
    </location>
</feature>
<dbReference type="SUPFAM" id="SSF54001">
    <property type="entry name" value="Cysteine proteinases"/>
    <property type="match status" value="1"/>
</dbReference>
<comment type="catalytic activity">
    <reaction evidence="1">
        <text>Thiol-dependent hydrolysis of ester, thioester, amide, peptide and isopeptide bonds formed by the C-terminal Gly of ubiquitin (a 76-residue protein attached to proteins as an intracellular targeting signal).</text>
        <dbReference type="EC" id="3.4.19.12"/>
    </reaction>
</comment>
<dbReference type="PANTHER" id="PTHR24006">
    <property type="entry name" value="UBIQUITIN CARBOXYL-TERMINAL HYDROLASE"/>
    <property type="match status" value="1"/>
</dbReference>
<keyword evidence="12" id="KW-0539">Nucleus</keyword>
<feature type="domain" description="DUSP" evidence="17">
    <location>
        <begin position="834"/>
        <end position="944"/>
    </location>
</feature>
<dbReference type="SUPFAM" id="SSF143791">
    <property type="entry name" value="DUSP-like"/>
    <property type="match status" value="1"/>
</dbReference>
<evidence type="ECO:0000256" key="6">
    <source>
        <dbReference type="ARBA" id="ARBA00022723"/>
    </source>
</evidence>
<evidence type="ECO:0000259" key="15">
    <source>
        <dbReference type="PROSITE" id="PS50199"/>
    </source>
</evidence>
<evidence type="ECO:0000313" key="19">
    <source>
        <dbReference type="Proteomes" id="UP001212841"/>
    </source>
</evidence>
<dbReference type="InterPro" id="IPR018200">
    <property type="entry name" value="USP_CS"/>
</dbReference>
<evidence type="ECO:0000256" key="4">
    <source>
        <dbReference type="ARBA" id="ARBA00012759"/>
    </source>
</evidence>
<evidence type="ECO:0000256" key="12">
    <source>
        <dbReference type="ARBA" id="ARBA00023242"/>
    </source>
</evidence>
<dbReference type="SMART" id="SM00547">
    <property type="entry name" value="ZnF_RBZ"/>
    <property type="match status" value="2"/>
</dbReference>
<dbReference type="Pfam" id="PF00443">
    <property type="entry name" value="UCH"/>
    <property type="match status" value="1"/>
</dbReference>
<feature type="domain" description="RanBP2-type" evidence="15">
    <location>
        <begin position="1184"/>
        <end position="1213"/>
    </location>
</feature>
<dbReference type="CDD" id="cd02668">
    <property type="entry name" value="Peptidase_C19L"/>
    <property type="match status" value="1"/>
</dbReference>
<dbReference type="PROSITE" id="PS01358">
    <property type="entry name" value="ZF_RANBP2_1"/>
    <property type="match status" value="1"/>
</dbReference>
<keyword evidence="10" id="KW-0788">Thiol protease</keyword>
<dbReference type="PROSITE" id="PS50199">
    <property type="entry name" value="ZF_RANBP2_2"/>
    <property type="match status" value="2"/>
</dbReference>
<sequence>MFSLFANFFMSKPASQHTVNVVRHTLPMDQSKIENYFDKQDNEKAGLTIKSVKPSLQHLWNDVLTCDPPDLTESDLRKIYLLTPDALKPYCGNQFLETWKQQEENEKVKKEEEAGGEDSGGSPSASTTPPATTPKKANGKAPKTPKKGAKPCNGLKCKDNPNCLNHVGASMWLEEDAFDSFRRVHDPEYNAADDAEAREEGEPVGLKNLGATCYLNTLLQVWFHNLSFREGVFAYTPTAEGTHDTPCDQLQKAFAHMQLGKQQFYDPTSFVESLQIPKTEQQDSQEFAKLLSSLIETHFSDQPDSKVRNLIKDQFEGHLNHITECKTCKEGSVRSDPFHEIELSLPQKTTLHSSLKRYLAEELLDGDNQYFCERCNAKRDATRRIELTQLPPVLTFHVMRFVFDFKTGAKKKNPHALEFPAEVDMAAYVKGGIDIDGGGGRSGGEGGGGGMMYDLRAVLLHRGKTANMGHYIARIWDETKQAWFNMDDETVERMEKEGFELEELEKERKGKSEKKEEKVKGEGGEGWDASLHSSRSAYMLVYVRRDAPRPTETPQPPDHLRAKVEELNTVYEAKVNRSDPFDRLEELRKTFDQKRHDRIDICTRWHVSSDDEPSYYIDTAALTQWSQADLIKPNDETKAMEWKAADLTLFDNKGIVCKHGRLSPVHVWRGKRVSQTAGDELLERMGCKMAPVLRTEDMCLLCVQDVLQSESNTESHESEVAFMKDQVGSKTAGGESRVWLSKRWWNDWKKKASGFPRGIVPNPSDMPYREDVFCEHGGLQVDGDREAVEVSEEGYSFLRERFPEFETFRLDTAACLTCERAGQEQYDADSGYRASALEQRKTLPRLYAKKHPRTKVVDGDEYRLISTDFVDAWRVFVDRSSADNALTSIDNGPLLCEHGLMTYDVSQNGEGLGEKAVLVNQEEWTALGQWYRCEKPIKVNTASPDYDILGTDPGVCDACREVRLLDWKVSTRVVVSRKPKHDAPNGTKEDEKADHPGSTNPVTEYTPRTSKRRAAAAPSSTPLRQSKRLKAKVDAAVVVRREWKVRDLKGAISGQFNIKPFLQRVWMERTGRELDDGEVLLETLRVRSGERFLVEEVEAKDGEEEGAKEYGFAGTGLLRRHEPKNVDEGGTNGPTDMDIDTPSPHSSSTPRPPNASSSEVWACGSCTMENSADKTRCGACDGDRYPGWNCGSCTFLNAPGTEECSMCSKEKEKG</sequence>
<reference evidence="18" key="1">
    <citation type="submission" date="2020-05" db="EMBL/GenBank/DDBJ databases">
        <title>Phylogenomic resolution of chytrid fungi.</title>
        <authorList>
            <person name="Stajich J.E."/>
            <person name="Amses K."/>
            <person name="Simmons R."/>
            <person name="Seto K."/>
            <person name="Myers J."/>
            <person name="Bonds A."/>
            <person name="Quandt C.A."/>
            <person name="Barry K."/>
            <person name="Liu P."/>
            <person name="Grigoriev I."/>
            <person name="Longcore J.E."/>
            <person name="James T.Y."/>
        </authorList>
    </citation>
    <scope>NUCLEOTIDE SEQUENCE</scope>
    <source>
        <strain evidence="18">JEL0318</strain>
    </source>
</reference>
<evidence type="ECO:0000256" key="3">
    <source>
        <dbReference type="ARBA" id="ARBA00009085"/>
    </source>
</evidence>
<dbReference type="Gene3D" id="3.90.70.10">
    <property type="entry name" value="Cysteine proteinases"/>
    <property type="match status" value="1"/>
</dbReference>
<evidence type="ECO:0000256" key="2">
    <source>
        <dbReference type="ARBA" id="ARBA00004123"/>
    </source>
</evidence>
<evidence type="ECO:0000256" key="5">
    <source>
        <dbReference type="ARBA" id="ARBA00022670"/>
    </source>
</evidence>
<feature type="compositionally biased region" description="Low complexity" evidence="14">
    <location>
        <begin position="120"/>
        <end position="142"/>
    </location>
</feature>
<dbReference type="GO" id="GO:0016579">
    <property type="term" value="P:protein deubiquitination"/>
    <property type="evidence" value="ECO:0007669"/>
    <property type="project" value="InterPro"/>
</dbReference>
<comment type="subcellular location">
    <subcellularLocation>
        <location evidence="2">Nucleus</location>
    </subcellularLocation>
</comment>
<evidence type="ECO:0000256" key="7">
    <source>
        <dbReference type="ARBA" id="ARBA00022771"/>
    </source>
</evidence>
<dbReference type="Pfam" id="PF06337">
    <property type="entry name" value="DUSP"/>
    <property type="match status" value="1"/>
</dbReference>
<keyword evidence="19" id="KW-1185">Reference proteome</keyword>
<dbReference type="GO" id="GO:0005634">
    <property type="term" value="C:nucleus"/>
    <property type="evidence" value="ECO:0007669"/>
    <property type="project" value="UniProtKB-SubCell"/>
</dbReference>
<dbReference type="PANTHER" id="PTHR24006:SF722">
    <property type="entry name" value="UBIQUITIN CARBOXYL-TERMINAL HYDROLASE 48"/>
    <property type="match status" value="1"/>
</dbReference>
<evidence type="ECO:0000256" key="9">
    <source>
        <dbReference type="ARBA" id="ARBA00022801"/>
    </source>
</evidence>
<evidence type="ECO:0000259" key="16">
    <source>
        <dbReference type="PROSITE" id="PS50235"/>
    </source>
</evidence>
<proteinExistence type="inferred from homology"/>
<feature type="region of interest" description="Disordered" evidence="14">
    <location>
        <begin position="503"/>
        <end position="530"/>
    </location>
</feature>
<protein>
    <recommendedName>
        <fullName evidence="4">ubiquitinyl hydrolase 1</fullName>
        <ecNumber evidence="4">3.4.19.12</ecNumber>
    </recommendedName>
</protein>
<feature type="compositionally biased region" description="Polar residues" evidence="14">
    <location>
        <begin position="997"/>
        <end position="1008"/>
    </location>
</feature>
<feature type="domain" description="RanBP2-type" evidence="15">
    <location>
        <begin position="1157"/>
        <end position="1186"/>
    </location>
</feature>
<evidence type="ECO:0000259" key="17">
    <source>
        <dbReference type="PROSITE" id="PS51283"/>
    </source>
</evidence>
<dbReference type="InterPro" id="IPR036443">
    <property type="entry name" value="Znf_RanBP2_sf"/>
</dbReference>
<keyword evidence="6" id="KW-0479">Metal-binding</keyword>
<dbReference type="GO" id="GO:0004843">
    <property type="term" value="F:cysteine-type deubiquitinase activity"/>
    <property type="evidence" value="ECO:0007669"/>
    <property type="project" value="UniProtKB-EC"/>
</dbReference>
<feature type="compositionally biased region" description="Basic and acidic residues" evidence="14">
    <location>
        <begin position="981"/>
        <end position="995"/>
    </location>
</feature>
<dbReference type="EMBL" id="JADGJD010000160">
    <property type="protein sequence ID" value="KAJ3054071.1"/>
    <property type="molecule type" value="Genomic_DNA"/>
</dbReference>
<keyword evidence="5" id="KW-0645">Protease</keyword>
<evidence type="ECO:0000256" key="14">
    <source>
        <dbReference type="SAM" id="MobiDB-lite"/>
    </source>
</evidence>
<dbReference type="InterPro" id="IPR028889">
    <property type="entry name" value="USP"/>
</dbReference>
<feature type="region of interest" description="Disordered" evidence="14">
    <location>
        <begin position="1099"/>
        <end position="1158"/>
    </location>
</feature>
<dbReference type="InterPro" id="IPR035927">
    <property type="entry name" value="DUSP-like_sf"/>
</dbReference>
<dbReference type="GO" id="GO:0008270">
    <property type="term" value="F:zinc ion binding"/>
    <property type="evidence" value="ECO:0007669"/>
    <property type="project" value="UniProtKB-KW"/>
</dbReference>
<dbReference type="GO" id="GO:0005829">
    <property type="term" value="C:cytosol"/>
    <property type="evidence" value="ECO:0007669"/>
    <property type="project" value="TreeGrafter"/>
</dbReference>
<feature type="region of interest" description="Disordered" evidence="14">
    <location>
        <begin position="102"/>
        <end position="151"/>
    </location>
</feature>
<keyword evidence="8" id="KW-0833">Ubl conjugation pathway</keyword>
<dbReference type="Gene3D" id="2.30.30.380">
    <property type="entry name" value="Zn-finger domain of Sec23/24"/>
    <property type="match status" value="1"/>
</dbReference>
<dbReference type="Proteomes" id="UP001212841">
    <property type="component" value="Unassembled WGS sequence"/>
</dbReference>
<dbReference type="PROSITE" id="PS00973">
    <property type="entry name" value="USP_2"/>
    <property type="match status" value="1"/>
</dbReference>
<dbReference type="Gene3D" id="3.30.2230.10">
    <property type="entry name" value="DUSP-like"/>
    <property type="match status" value="1"/>
</dbReference>
<comment type="similarity">
    <text evidence="3">Belongs to the peptidase C19 family.</text>
</comment>
<evidence type="ECO:0000256" key="13">
    <source>
        <dbReference type="PROSITE-ProRule" id="PRU00322"/>
    </source>
</evidence>
<evidence type="ECO:0000256" key="11">
    <source>
        <dbReference type="ARBA" id="ARBA00022833"/>
    </source>
</evidence>
<comment type="caution">
    <text evidence="18">The sequence shown here is derived from an EMBL/GenBank/DDBJ whole genome shotgun (WGS) entry which is preliminary data.</text>
</comment>
<accession>A0AAD5X6G8</accession>
<dbReference type="InterPro" id="IPR001394">
    <property type="entry name" value="Peptidase_C19_UCH"/>
</dbReference>
<dbReference type="InterPro" id="IPR033841">
    <property type="entry name" value="Pep_USP48"/>
</dbReference>
<evidence type="ECO:0000256" key="1">
    <source>
        <dbReference type="ARBA" id="ARBA00000707"/>
    </source>
</evidence>
<dbReference type="EC" id="3.4.19.12" evidence="4"/>
<dbReference type="PROSITE" id="PS50235">
    <property type="entry name" value="USP_3"/>
    <property type="match status" value="1"/>
</dbReference>
<dbReference type="InterPro" id="IPR001876">
    <property type="entry name" value="Znf_RanBP2"/>
</dbReference>
<keyword evidence="11" id="KW-0862">Zinc</keyword>
<dbReference type="InterPro" id="IPR006615">
    <property type="entry name" value="Pept_C19_DUSP"/>
</dbReference>
<dbReference type="GO" id="GO:0006508">
    <property type="term" value="P:proteolysis"/>
    <property type="evidence" value="ECO:0007669"/>
    <property type="project" value="UniProtKB-KW"/>
</dbReference>
<feature type="compositionally biased region" description="Basic and acidic residues" evidence="14">
    <location>
        <begin position="503"/>
        <end position="523"/>
    </location>
</feature>
<evidence type="ECO:0000313" key="18">
    <source>
        <dbReference type="EMBL" id="KAJ3054071.1"/>
    </source>
</evidence>
<dbReference type="AlphaFoldDB" id="A0AAD5X6G8"/>
<evidence type="ECO:0000256" key="8">
    <source>
        <dbReference type="ARBA" id="ARBA00022786"/>
    </source>
</evidence>
<gene>
    <name evidence="18" type="primary">USP48</name>
    <name evidence="18" type="ORF">HK097_002716</name>
</gene>
<feature type="compositionally biased region" description="Basic and acidic residues" evidence="14">
    <location>
        <begin position="102"/>
        <end position="113"/>
    </location>
</feature>
<name>A0AAD5X6G8_9FUNG</name>
<organism evidence="18 19">
    <name type="scientific">Rhizophlyctis rosea</name>
    <dbReference type="NCBI Taxonomy" id="64517"/>
    <lineage>
        <taxon>Eukaryota</taxon>
        <taxon>Fungi</taxon>
        <taxon>Fungi incertae sedis</taxon>
        <taxon>Chytridiomycota</taxon>
        <taxon>Chytridiomycota incertae sedis</taxon>
        <taxon>Chytridiomycetes</taxon>
        <taxon>Rhizophlyctidales</taxon>
        <taxon>Rhizophlyctidaceae</taxon>
        <taxon>Rhizophlyctis</taxon>
    </lineage>
</organism>